<dbReference type="Gene3D" id="1.10.10.10">
    <property type="entry name" value="Winged helix-like DNA-binding domain superfamily/Winged helix DNA-binding domain"/>
    <property type="match status" value="1"/>
</dbReference>
<evidence type="ECO:0000259" key="1">
    <source>
        <dbReference type="Pfam" id="PF03551"/>
    </source>
</evidence>
<proteinExistence type="predicted"/>
<dbReference type="SUPFAM" id="SSF46785">
    <property type="entry name" value="Winged helix' DNA-binding domain"/>
    <property type="match status" value="1"/>
</dbReference>
<evidence type="ECO:0000313" key="2">
    <source>
        <dbReference type="EMBL" id="MFL0197828.1"/>
    </source>
</evidence>
<feature type="domain" description="Transcription regulator PadR N-terminal" evidence="1">
    <location>
        <begin position="7"/>
        <end position="78"/>
    </location>
</feature>
<dbReference type="EMBL" id="JBJHZX010000038">
    <property type="protein sequence ID" value="MFL0197828.1"/>
    <property type="molecule type" value="Genomic_DNA"/>
</dbReference>
<dbReference type="PANTHER" id="PTHR43252">
    <property type="entry name" value="TRANSCRIPTIONAL REGULATOR YQJI"/>
    <property type="match status" value="1"/>
</dbReference>
<evidence type="ECO:0000313" key="3">
    <source>
        <dbReference type="Proteomes" id="UP001623660"/>
    </source>
</evidence>
<keyword evidence="3" id="KW-1185">Reference proteome</keyword>
<comment type="caution">
    <text evidence="2">The sequence shown here is derived from an EMBL/GenBank/DDBJ whole genome shotgun (WGS) entry which is preliminary data.</text>
</comment>
<name>A0ABW8SRN3_9CLOT</name>
<sequence>MMNELFILGELMEESQNGYHLRNALQVSLGHHRKISYGVIYPLLEKLENKGFLEITNVELDKKNKKIATITEKGRRRFFELMKMPVPRGAHNADIYLIKLDVMQHLALDEQIQLLDQFYQEQKDIIEDTQDALEKLAKEDSKDHWYAGKKFQLRLQQANVAIEWVEKFKHELKKEW</sequence>
<dbReference type="RefSeq" id="WP_406793933.1">
    <property type="nucleotide sequence ID" value="NZ_JBJHZX010000038.1"/>
</dbReference>
<protein>
    <submittedName>
        <fullName evidence="2">PadR family transcriptional regulator</fullName>
    </submittedName>
</protein>
<reference evidence="2 3" key="1">
    <citation type="submission" date="2024-11" db="EMBL/GenBank/DDBJ databases">
        <authorList>
            <person name="Heng Y.C."/>
            <person name="Lim A.C.H."/>
            <person name="Lee J.K.Y."/>
            <person name="Kittelmann S."/>
        </authorList>
    </citation>
    <scope>NUCLEOTIDE SEQUENCE [LARGE SCALE GENOMIC DNA]</scope>
    <source>
        <strain evidence="2 3">WILCCON 0269</strain>
    </source>
</reference>
<gene>
    <name evidence="2" type="ORF">ACJDU8_19985</name>
</gene>
<dbReference type="Proteomes" id="UP001623660">
    <property type="component" value="Unassembled WGS sequence"/>
</dbReference>
<dbReference type="InterPro" id="IPR036390">
    <property type="entry name" value="WH_DNA-bd_sf"/>
</dbReference>
<dbReference type="InterPro" id="IPR036388">
    <property type="entry name" value="WH-like_DNA-bd_sf"/>
</dbReference>
<dbReference type="InterPro" id="IPR005149">
    <property type="entry name" value="Tscrpt_reg_PadR_N"/>
</dbReference>
<dbReference type="PANTHER" id="PTHR43252:SF2">
    <property type="entry name" value="TRANSCRIPTION REGULATOR, PADR-LIKE FAMILY"/>
    <property type="match status" value="1"/>
</dbReference>
<accession>A0ABW8SRN3</accession>
<dbReference type="Pfam" id="PF03551">
    <property type="entry name" value="PadR"/>
    <property type="match status" value="1"/>
</dbReference>
<organism evidence="2 3">
    <name type="scientific">Candidatus Clostridium eludens</name>
    <dbReference type="NCBI Taxonomy" id="3381663"/>
    <lineage>
        <taxon>Bacteria</taxon>
        <taxon>Bacillati</taxon>
        <taxon>Bacillota</taxon>
        <taxon>Clostridia</taxon>
        <taxon>Eubacteriales</taxon>
        <taxon>Clostridiaceae</taxon>
        <taxon>Clostridium</taxon>
    </lineage>
</organism>